<organism evidence="2 3">
    <name type="scientific">Portunus trituberculatus</name>
    <name type="common">Swimming crab</name>
    <name type="synonym">Neptunus trituberculatus</name>
    <dbReference type="NCBI Taxonomy" id="210409"/>
    <lineage>
        <taxon>Eukaryota</taxon>
        <taxon>Metazoa</taxon>
        <taxon>Ecdysozoa</taxon>
        <taxon>Arthropoda</taxon>
        <taxon>Crustacea</taxon>
        <taxon>Multicrustacea</taxon>
        <taxon>Malacostraca</taxon>
        <taxon>Eumalacostraca</taxon>
        <taxon>Eucarida</taxon>
        <taxon>Decapoda</taxon>
        <taxon>Pleocyemata</taxon>
        <taxon>Brachyura</taxon>
        <taxon>Eubrachyura</taxon>
        <taxon>Portunoidea</taxon>
        <taxon>Portunidae</taxon>
        <taxon>Portuninae</taxon>
        <taxon>Portunus</taxon>
    </lineage>
</organism>
<name>A0A5B7CU57_PORTR</name>
<accession>A0A5B7CU57</accession>
<evidence type="ECO:0000313" key="2">
    <source>
        <dbReference type="EMBL" id="MPC13000.1"/>
    </source>
</evidence>
<gene>
    <name evidence="2" type="ORF">E2C01_005718</name>
</gene>
<dbReference type="AlphaFoldDB" id="A0A5B7CU57"/>
<feature type="region of interest" description="Disordered" evidence="1">
    <location>
        <begin position="73"/>
        <end position="106"/>
    </location>
</feature>
<feature type="region of interest" description="Disordered" evidence="1">
    <location>
        <begin position="1"/>
        <end position="26"/>
    </location>
</feature>
<keyword evidence="3" id="KW-1185">Reference proteome</keyword>
<protein>
    <submittedName>
        <fullName evidence="2">Uncharacterized protein</fullName>
    </submittedName>
</protein>
<dbReference type="EMBL" id="VSRR010000251">
    <property type="protein sequence ID" value="MPC13000.1"/>
    <property type="molecule type" value="Genomic_DNA"/>
</dbReference>
<reference evidence="2 3" key="1">
    <citation type="submission" date="2019-05" db="EMBL/GenBank/DDBJ databases">
        <title>Another draft genome of Portunus trituberculatus and its Hox gene families provides insights of decapod evolution.</title>
        <authorList>
            <person name="Jeong J.-H."/>
            <person name="Song I."/>
            <person name="Kim S."/>
            <person name="Choi T."/>
            <person name="Kim D."/>
            <person name="Ryu S."/>
            <person name="Kim W."/>
        </authorList>
    </citation>
    <scope>NUCLEOTIDE SEQUENCE [LARGE SCALE GENOMIC DNA]</scope>
    <source>
        <tissue evidence="2">Muscle</tissue>
    </source>
</reference>
<dbReference type="Proteomes" id="UP000324222">
    <property type="component" value="Unassembled WGS sequence"/>
</dbReference>
<sequence>MPGAVQGPAGDTNTRQGRAGEGRGTNTRYFKIKCEMDVFLKSTTAVGASEWKAEPGISAVFSARPRLLHCNHRGEGSRFPSQWGQKCDSFPPNKADQPLRSTMQDE</sequence>
<evidence type="ECO:0000313" key="3">
    <source>
        <dbReference type="Proteomes" id="UP000324222"/>
    </source>
</evidence>
<proteinExistence type="predicted"/>
<evidence type="ECO:0000256" key="1">
    <source>
        <dbReference type="SAM" id="MobiDB-lite"/>
    </source>
</evidence>
<comment type="caution">
    <text evidence="2">The sequence shown here is derived from an EMBL/GenBank/DDBJ whole genome shotgun (WGS) entry which is preliminary data.</text>
</comment>